<proteinExistence type="predicted"/>
<reference evidence="1" key="2">
    <citation type="submission" date="2022-09" db="EMBL/GenBank/DDBJ databases">
        <title>Rouxiella aceris sp. nov., isolated from tree sap and emended description of the genus Rhouxiella.</title>
        <authorList>
            <person name="Kim I.S."/>
        </authorList>
    </citation>
    <scope>NUCLEOTIDE SEQUENCE</scope>
    <source>
        <strain evidence="1">SAP-2</strain>
    </source>
</reference>
<dbReference type="EMBL" id="JADMKS010000004">
    <property type="protein sequence ID" value="MBF6637057.1"/>
    <property type="molecule type" value="Genomic_DNA"/>
</dbReference>
<evidence type="ECO:0000313" key="2">
    <source>
        <dbReference type="Proteomes" id="UP000705283"/>
    </source>
</evidence>
<protein>
    <submittedName>
        <fullName evidence="1">Uncharacterized protein</fullName>
    </submittedName>
</protein>
<sequence>MNENPIKDMMLPASWSTVSITPEDTKNSTDFFFGLHFEYCLDEGETLPSAKDIIVTLNINTARIMIENLQSWVSYIESGSSTPYGLVSH</sequence>
<dbReference type="Proteomes" id="UP000705283">
    <property type="component" value="Unassembled WGS sequence"/>
</dbReference>
<dbReference type="RefSeq" id="WP_055771188.1">
    <property type="nucleotide sequence ID" value="NZ_CBCSCF010000003.1"/>
</dbReference>
<name>A0AA40X1M9_9GAMM</name>
<accession>A0AA40X1M9</accession>
<comment type="caution">
    <text evidence="1">The sequence shown here is derived from an EMBL/GenBank/DDBJ whole genome shotgun (WGS) entry which is preliminary data.</text>
</comment>
<reference evidence="1" key="1">
    <citation type="submission" date="2020-11" db="EMBL/GenBank/DDBJ databases">
        <authorList>
            <person name="Lee S.D."/>
        </authorList>
    </citation>
    <scope>NUCLEOTIDE SEQUENCE</scope>
    <source>
        <strain evidence="1">SAP-2</strain>
    </source>
</reference>
<evidence type="ECO:0000313" key="1">
    <source>
        <dbReference type="EMBL" id="MBF6637057.1"/>
    </source>
</evidence>
<dbReference type="AlphaFoldDB" id="A0AA40X1M9"/>
<organism evidence="1 2">
    <name type="scientific">Rouxiella silvae</name>
    <dbReference type="NCBI Taxonomy" id="1646373"/>
    <lineage>
        <taxon>Bacteria</taxon>
        <taxon>Pseudomonadati</taxon>
        <taxon>Pseudomonadota</taxon>
        <taxon>Gammaproteobacteria</taxon>
        <taxon>Enterobacterales</taxon>
        <taxon>Yersiniaceae</taxon>
        <taxon>Rouxiella</taxon>
    </lineage>
</organism>
<gene>
    <name evidence="1" type="ORF">ITX54_10385</name>
</gene>